<dbReference type="AlphaFoldDB" id="A0AAP0HA78"/>
<feature type="signal peptide" evidence="1">
    <location>
        <begin position="1"/>
        <end position="25"/>
    </location>
</feature>
<protein>
    <submittedName>
        <fullName evidence="2">Uncharacterized protein</fullName>
    </submittedName>
</protein>
<organism evidence="2 3">
    <name type="scientific">Deinandra increscens subsp. villosa</name>
    <dbReference type="NCBI Taxonomy" id="3103831"/>
    <lineage>
        <taxon>Eukaryota</taxon>
        <taxon>Viridiplantae</taxon>
        <taxon>Streptophyta</taxon>
        <taxon>Embryophyta</taxon>
        <taxon>Tracheophyta</taxon>
        <taxon>Spermatophyta</taxon>
        <taxon>Magnoliopsida</taxon>
        <taxon>eudicotyledons</taxon>
        <taxon>Gunneridae</taxon>
        <taxon>Pentapetalae</taxon>
        <taxon>asterids</taxon>
        <taxon>campanulids</taxon>
        <taxon>Asterales</taxon>
        <taxon>Asteraceae</taxon>
        <taxon>Asteroideae</taxon>
        <taxon>Heliantheae alliance</taxon>
        <taxon>Madieae</taxon>
        <taxon>Madiinae</taxon>
        <taxon>Deinandra</taxon>
    </lineage>
</organism>
<evidence type="ECO:0000313" key="3">
    <source>
        <dbReference type="Proteomes" id="UP001408789"/>
    </source>
</evidence>
<sequence length="119" mass="12893">MANTSTLLQLTILVAILACFHVSGSEKKRSLDSNGSLVSVPSLTSNVSDIKDTSRSVPRELNVTSQSELKTCTAIQGLCGRNCLKGCCNERCSKRFKNGRGECREPMLPSAPCLCYYPC</sequence>
<keyword evidence="3" id="KW-1185">Reference proteome</keyword>
<feature type="chain" id="PRO_5042822195" evidence="1">
    <location>
        <begin position="26"/>
        <end position="119"/>
    </location>
</feature>
<proteinExistence type="predicted"/>
<gene>
    <name evidence="2" type="ORF">SSX86_005584</name>
</gene>
<dbReference type="Proteomes" id="UP001408789">
    <property type="component" value="Unassembled WGS sequence"/>
</dbReference>
<evidence type="ECO:0000313" key="2">
    <source>
        <dbReference type="EMBL" id="KAK9077247.1"/>
    </source>
</evidence>
<dbReference type="EMBL" id="JBCNJP010000007">
    <property type="protein sequence ID" value="KAK9077247.1"/>
    <property type="molecule type" value="Genomic_DNA"/>
</dbReference>
<name>A0AAP0HA78_9ASTR</name>
<evidence type="ECO:0000256" key="1">
    <source>
        <dbReference type="SAM" id="SignalP"/>
    </source>
</evidence>
<keyword evidence="1" id="KW-0732">Signal</keyword>
<reference evidence="2 3" key="1">
    <citation type="submission" date="2024-04" db="EMBL/GenBank/DDBJ databases">
        <title>The reference genome of an endangered Asteraceae, Deinandra increscens subsp. villosa, native to the Central Coast of California.</title>
        <authorList>
            <person name="Guilliams M."/>
            <person name="Hasenstab-Lehman K."/>
            <person name="Meyer R."/>
            <person name="Mcevoy S."/>
        </authorList>
    </citation>
    <scope>NUCLEOTIDE SEQUENCE [LARGE SCALE GENOMIC DNA]</scope>
    <source>
        <tissue evidence="2">Leaf</tissue>
    </source>
</reference>
<comment type="caution">
    <text evidence="2">The sequence shown here is derived from an EMBL/GenBank/DDBJ whole genome shotgun (WGS) entry which is preliminary data.</text>
</comment>
<accession>A0AAP0HA78</accession>